<proteinExistence type="predicted"/>
<dbReference type="OrthoDB" id="6385145at2"/>
<comment type="caution">
    <text evidence="1">The sequence shown here is derived from an EMBL/GenBank/DDBJ whole genome shotgun (WGS) entry which is preliminary data.</text>
</comment>
<gene>
    <name evidence="1" type="ORF">CRP01_26560</name>
</gene>
<dbReference type="Pfam" id="PF13618">
    <property type="entry name" value="Gluconate_2-dh3"/>
    <property type="match status" value="1"/>
</dbReference>
<dbReference type="EMBL" id="PDUD01000031">
    <property type="protein sequence ID" value="PHN03563.1"/>
    <property type="molecule type" value="Genomic_DNA"/>
</dbReference>
<protein>
    <recommendedName>
        <fullName evidence="3">Gluconate 2-dehydrogenase subunit 3 family protein</fullName>
    </recommendedName>
</protein>
<dbReference type="Proteomes" id="UP000223913">
    <property type="component" value="Unassembled WGS sequence"/>
</dbReference>
<dbReference type="RefSeq" id="WP_099153146.1">
    <property type="nucleotide sequence ID" value="NZ_PDUD01000031.1"/>
</dbReference>
<keyword evidence="2" id="KW-1185">Reference proteome</keyword>
<dbReference type="PROSITE" id="PS51257">
    <property type="entry name" value="PROKAR_LIPOPROTEIN"/>
    <property type="match status" value="1"/>
</dbReference>
<organism evidence="1 2">
    <name type="scientific">Flavilitoribacter nigricans (strain ATCC 23147 / DSM 23189 / NBRC 102662 / NCIMB 1420 / SS-2)</name>
    <name type="common">Lewinella nigricans</name>
    <dbReference type="NCBI Taxonomy" id="1122177"/>
    <lineage>
        <taxon>Bacteria</taxon>
        <taxon>Pseudomonadati</taxon>
        <taxon>Bacteroidota</taxon>
        <taxon>Saprospiria</taxon>
        <taxon>Saprospirales</taxon>
        <taxon>Lewinellaceae</taxon>
        <taxon>Flavilitoribacter</taxon>
    </lineage>
</organism>
<evidence type="ECO:0000313" key="1">
    <source>
        <dbReference type="EMBL" id="PHN03563.1"/>
    </source>
</evidence>
<dbReference type="InterPro" id="IPR027056">
    <property type="entry name" value="Gluconate_2DH_su3"/>
</dbReference>
<dbReference type="AlphaFoldDB" id="A0A2D0N718"/>
<reference evidence="1 2" key="1">
    <citation type="submission" date="2017-10" db="EMBL/GenBank/DDBJ databases">
        <title>The draft genome sequence of Lewinella nigricans NBRC 102662.</title>
        <authorList>
            <person name="Wang K."/>
        </authorList>
    </citation>
    <scope>NUCLEOTIDE SEQUENCE [LARGE SCALE GENOMIC DNA]</scope>
    <source>
        <strain evidence="1 2">NBRC 102662</strain>
    </source>
</reference>
<evidence type="ECO:0008006" key="3">
    <source>
        <dbReference type="Google" id="ProtNLM"/>
    </source>
</evidence>
<sequence length="205" mass="22709">MNRRDALKRAAMISGFAVSGSLVSAVMQGCQEVDTSPDWTPEFFTPEEGEKLGALAEAILPRTDTPGAKDVFVDRYIDMITKNCMTEAEQQRMKQGIAELYDAYEESGGKAFIEASSEEQLGYLQKVEMDARQIAADAGNIQQPDSEEERLNRRPFLPDFKNLVIAGYFTSEEVGTNVLPYDPVPGEWIPCGDLQELTGGKLWSL</sequence>
<accession>A0A2D0N718</accession>
<name>A0A2D0N718_FLAN2</name>
<evidence type="ECO:0000313" key="2">
    <source>
        <dbReference type="Proteomes" id="UP000223913"/>
    </source>
</evidence>